<evidence type="ECO:0000256" key="3">
    <source>
        <dbReference type="SAM" id="MobiDB-lite"/>
    </source>
</evidence>
<evidence type="ECO:0000256" key="2">
    <source>
        <dbReference type="PROSITE-ProRule" id="PRU00176"/>
    </source>
</evidence>
<accession>A0A9W6BDC6</accession>
<feature type="region of interest" description="Disordered" evidence="3">
    <location>
        <begin position="257"/>
        <end position="289"/>
    </location>
</feature>
<dbReference type="AlphaFoldDB" id="A0A9W6BDC6"/>
<keyword evidence="1 2" id="KW-0694">RNA-binding</keyword>
<evidence type="ECO:0000259" key="4">
    <source>
        <dbReference type="PROSITE" id="PS50102"/>
    </source>
</evidence>
<feature type="compositionally biased region" description="Pro residues" evidence="3">
    <location>
        <begin position="465"/>
        <end position="475"/>
    </location>
</feature>
<feature type="region of interest" description="Disordered" evidence="3">
    <location>
        <begin position="309"/>
        <end position="345"/>
    </location>
</feature>
<dbReference type="PROSITE" id="PS50102">
    <property type="entry name" value="RRM"/>
    <property type="match status" value="1"/>
</dbReference>
<evidence type="ECO:0000256" key="1">
    <source>
        <dbReference type="ARBA" id="ARBA00022884"/>
    </source>
</evidence>
<proteinExistence type="predicted"/>
<dbReference type="Proteomes" id="UP001165080">
    <property type="component" value="Unassembled WGS sequence"/>
</dbReference>
<protein>
    <recommendedName>
        <fullName evidence="4">RRM domain-containing protein</fullName>
    </recommendedName>
</protein>
<sequence>MASTLQAGVACWPAPTQSVTPGRALFAKGLAKGCTSAHLQSIFSAFGTVTDCQIARHRSGRSAGFAIVTFLRHEEAVAAMQAMDNFLYMGRRLSVKWFSPERALEGSSHSVDVLNMQTLQHALQLSALQPADLMAQLAQMLESPRIVTQQPQNPHVAAWLDNFMLAQQRDSPLTPQLHDPTQQPTQLDLLNLSALSLTDLPAHGLAMPTGASISTHPATPSSLDVPDGAVFVTTTAANASAGSKAAGGSSSLGGVHYHLSNGSSSSGGGGGGHHAHHPPVITATNTATSAGSGGNLVLAHSRLSKWCTAPGPGSAGGRSSAAQSLADDASSETETVSVHASDDSSIATTSAPMLVHTSCDAPGCSTEGSSPAGHLVLSEAGAAAAAVTTVPAPPPGTPSSATCAAAGNAVCLPTDGDDALLRSRAYAAAAAAAMANSRPGVVGSDPGNLQQALGRQAGVIGATAPPLPGVPPLPPLRTVATAPPAGVPTHHHHHHHHGNHHQQQQYHGNQHYQQMSRGAMPPHQGRASAPMFNSCGGGAAATAPDSCLQQALRLQQALADQARTMNAQQQYVDALAKLAAAREQVMAAASLLNNSGSGMATAAAGLSVPQTLAHHHQPHMAAPPPSPATAAAAAAAAGPMGAYMTHMTAGPGAAAAAAAVNPYLSAPPAPGAVPDLSTLLMFQNAASMSRPLY</sequence>
<evidence type="ECO:0000313" key="6">
    <source>
        <dbReference type="Proteomes" id="UP001165080"/>
    </source>
</evidence>
<feature type="region of interest" description="Disordered" evidence="3">
    <location>
        <begin position="463"/>
        <end position="531"/>
    </location>
</feature>
<comment type="caution">
    <text evidence="5">The sequence shown here is derived from an EMBL/GenBank/DDBJ whole genome shotgun (WGS) entry which is preliminary data.</text>
</comment>
<dbReference type="Gene3D" id="3.30.70.330">
    <property type="match status" value="1"/>
</dbReference>
<dbReference type="SMART" id="SM00360">
    <property type="entry name" value="RRM"/>
    <property type="match status" value="1"/>
</dbReference>
<dbReference type="CDD" id="cd00590">
    <property type="entry name" value="RRM_SF"/>
    <property type="match status" value="1"/>
</dbReference>
<keyword evidence="6" id="KW-1185">Reference proteome</keyword>
<feature type="compositionally biased region" description="Low complexity" evidence="3">
    <location>
        <begin position="501"/>
        <end position="514"/>
    </location>
</feature>
<feature type="compositionally biased region" description="Basic residues" evidence="3">
    <location>
        <begin position="489"/>
        <end position="500"/>
    </location>
</feature>
<organism evidence="5 6">
    <name type="scientific">Pleodorina starrii</name>
    <dbReference type="NCBI Taxonomy" id="330485"/>
    <lineage>
        <taxon>Eukaryota</taxon>
        <taxon>Viridiplantae</taxon>
        <taxon>Chlorophyta</taxon>
        <taxon>core chlorophytes</taxon>
        <taxon>Chlorophyceae</taxon>
        <taxon>CS clade</taxon>
        <taxon>Chlamydomonadales</taxon>
        <taxon>Volvocaceae</taxon>
        <taxon>Pleodorina</taxon>
    </lineage>
</organism>
<feature type="domain" description="RRM" evidence="4">
    <location>
        <begin position="23"/>
        <end position="100"/>
    </location>
</feature>
<reference evidence="5 6" key="1">
    <citation type="journal article" date="2023" name="Commun. Biol.">
        <title>Reorganization of the ancestral sex-determining regions during the evolution of trioecy in Pleodorina starrii.</title>
        <authorList>
            <person name="Takahashi K."/>
            <person name="Suzuki S."/>
            <person name="Kawai-Toyooka H."/>
            <person name="Yamamoto K."/>
            <person name="Hamaji T."/>
            <person name="Ootsuki R."/>
            <person name="Yamaguchi H."/>
            <person name="Kawachi M."/>
            <person name="Higashiyama T."/>
            <person name="Nozaki H."/>
        </authorList>
    </citation>
    <scope>NUCLEOTIDE SEQUENCE [LARGE SCALE GENOMIC DNA]</scope>
    <source>
        <strain evidence="5 6">NIES-4479</strain>
    </source>
</reference>
<dbReference type="Pfam" id="PF00076">
    <property type="entry name" value="RRM_1"/>
    <property type="match status" value="1"/>
</dbReference>
<dbReference type="SUPFAM" id="SSF54928">
    <property type="entry name" value="RNA-binding domain, RBD"/>
    <property type="match status" value="1"/>
</dbReference>
<name>A0A9W6BDC6_9CHLO</name>
<dbReference type="InterPro" id="IPR052462">
    <property type="entry name" value="SLIRP/GR-RBP-like"/>
</dbReference>
<feature type="compositionally biased region" description="Low complexity" evidence="3">
    <location>
        <begin position="309"/>
        <end position="328"/>
    </location>
</feature>
<dbReference type="GO" id="GO:0003723">
    <property type="term" value="F:RNA binding"/>
    <property type="evidence" value="ECO:0007669"/>
    <property type="project" value="UniProtKB-UniRule"/>
</dbReference>
<evidence type="ECO:0000313" key="5">
    <source>
        <dbReference type="EMBL" id="GLC49938.1"/>
    </source>
</evidence>
<gene>
    <name evidence="5" type="primary">PLEST009185</name>
    <name evidence="5" type="ORF">PLESTB_000325000</name>
</gene>
<dbReference type="EMBL" id="BRXU01000003">
    <property type="protein sequence ID" value="GLC49938.1"/>
    <property type="molecule type" value="Genomic_DNA"/>
</dbReference>
<dbReference type="InterPro" id="IPR000504">
    <property type="entry name" value="RRM_dom"/>
</dbReference>
<dbReference type="PANTHER" id="PTHR48027">
    <property type="entry name" value="HETEROGENEOUS NUCLEAR RIBONUCLEOPROTEIN 87F-RELATED"/>
    <property type="match status" value="1"/>
</dbReference>
<dbReference type="InterPro" id="IPR035979">
    <property type="entry name" value="RBD_domain_sf"/>
</dbReference>
<dbReference type="InterPro" id="IPR012677">
    <property type="entry name" value="Nucleotide-bd_a/b_plait_sf"/>
</dbReference>